<evidence type="ECO:0000256" key="3">
    <source>
        <dbReference type="SAM" id="MobiDB-lite"/>
    </source>
</evidence>
<organism evidence="6 7">
    <name type="scientific">Bradyrhizobium oligotrophicum S58</name>
    <dbReference type="NCBI Taxonomy" id="1245469"/>
    <lineage>
        <taxon>Bacteria</taxon>
        <taxon>Pseudomonadati</taxon>
        <taxon>Pseudomonadota</taxon>
        <taxon>Alphaproteobacteria</taxon>
        <taxon>Hyphomicrobiales</taxon>
        <taxon>Nitrobacteraceae</taxon>
        <taxon>Bradyrhizobium</taxon>
    </lineage>
</organism>
<dbReference type="Gene3D" id="3.40.50.2300">
    <property type="match status" value="2"/>
</dbReference>
<evidence type="ECO:0000259" key="5">
    <source>
        <dbReference type="Pfam" id="PF13458"/>
    </source>
</evidence>
<dbReference type="InterPro" id="IPR028081">
    <property type="entry name" value="Leu-bd"/>
</dbReference>
<dbReference type="eggNOG" id="COG2358">
    <property type="taxonomic scope" value="Bacteria"/>
</dbReference>
<proteinExistence type="inferred from homology"/>
<dbReference type="eggNOG" id="COG0683">
    <property type="taxonomic scope" value="Bacteria"/>
</dbReference>
<dbReference type="KEGG" id="aol:S58_54980"/>
<reference evidence="6 7" key="1">
    <citation type="journal article" date="2013" name="Appl. Environ. Microbiol.">
        <title>Genome analysis suggests that the soil oligotrophic bacterium Agromonas oligotrophica (Bradyrhizobium oligotrophicum) is a nitrogen-fixing symbiont of Aeschynomene indica.</title>
        <authorList>
            <person name="Okubo T."/>
            <person name="Fukushima S."/>
            <person name="Itakura M."/>
            <person name="Oshima K."/>
            <person name="Longtonglang A."/>
            <person name="Teaumroong N."/>
            <person name="Mitsui H."/>
            <person name="Hattori M."/>
            <person name="Hattori R."/>
            <person name="Hattori T."/>
            <person name="Minamisawa K."/>
        </authorList>
    </citation>
    <scope>NUCLEOTIDE SEQUENCE [LARGE SCALE GENOMIC DNA]</scope>
    <source>
        <strain evidence="6 7">S58</strain>
    </source>
</reference>
<sequence>MGMFERLLQPAWSSAPRGPRLLCAPSSPTVALLLALATVPGSARAAEGEIRIGNTTPYSGPAAAYGSVGKVISAYFQKVNDEGGIRGRKITYISYDDGYNPQKTVELTRRLVEEDKVDVIFASVGTATSAAVRPYLNANKIPQLFVGSGASIWDQPRDYPWTMGAQPSYQIEAHIHAQYLLEQHAGGTRIGVLYQDDEFGKDYLKGLKDGLGGKLPIVGEAAYAVTDTDINQQITKLKAAGANVLVDVSTPKFTVLAIRRLAELGWKPEHIIPTVSDSVATVLQPAGLQNAEGLLSATILYEGGAQGGDPGFAEWSAFMDRYAPAISKNNSLGIVGYALANLMVAVLRNCGDDFSRDNIMRQARSLKGTPIPMLIPGIVANTSASDHAPIEQMQMKRFVDGHWERFGPVRSGIDPGAVSDSFKAIFRYASSKRDLAGQLNANTVSLMTGSYGSTYSQMGADAASVLNDGINLRIMPILGSGSVQAVADILMLKGVDVGIVRKDTLSYLERKDFASNIRNQLVYVTKMFNEEMHVLAPRSIRTMRELDGKTVAVDLPDGSTFVTAINVFERLEIKPHLLYIEPRIALEMLRKGEIDAIIAVEGKPVPWLSQITDPNLHFVPVGYDKTLREDYLPSKLTADDYPNLISKSEPVDTIAAEAILASYNWQPGNERYRRLSLLVESLFSRVSELQRPPFHPKWQEMAPRAPVAGWTRLRVAQEWLDGTIKIPAPAAVSPVTGSRPKPVTAAVPSPRVPATAKPQAATSPEQARQTELYRRFLEWNAARH</sequence>
<dbReference type="Proteomes" id="UP000011841">
    <property type="component" value="Chromosome"/>
</dbReference>
<dbReference type="SUPFAM" id="SSF53822">
    <property type="entry name" value="Periplasmic binding protein-like I"/>
    <property type="match status" value="1"/>
</dbReference>
<keyword evidence="2 4" id="KW-0732">Signal</keyword>
<protein>
    <submittedName>
        <fullName evidence="6">Putative ABC/TRAP transporter component</fullName>
    </submittedName>
</protein>
<dbReference type="PATRIC" id="fig|1245469.3.peg.5624"/>
<name>M4ZYE5_9BRAD</name>
<feature type="compositionally biased region" description="Polar residues" evidence="3">
    <location>
        <begin position="760"/>
        <end position="769"/>
    </location>
</feature>
<dbReference type="PANTHER" id="PTHR47235">
    <property type="entry name" value="BLR6548 PROTEIN"/>
    <property type="match status" value="1"/>
</dbReference>
<keyword evidence="7" id="KW-1185">Reference proteome</keyword>
<feature type="domain" description="Leucine-binding protein" evidence="5">
    <location>
        <begin position="49"/>
        <end position="398"/>
    </location>
</feature>
<dbReference type="PANTHER" id="PTHR47235:SF1">
    <property type="entry name" value="BLR6548 PROTEIN"/>
    <property type="match status" value="1"/>
</dbReference>
<dbReference type="Pfam" id="PF13458">
    <property type="entry name" value="Peripla_BP_6"/>
    <property type="match status" value="1"/>
</dbReference>
<dbReference type="OrthoDB" id="8168938at2"/>
<feature type="region of interest" description="Disordered" evidence="3">
    <location>
        <begin position="732"/>
        <end position="769"/>
    </location>
</feature>
<dbReference type="EMBL" id="AP012603">
    <property type="protein sequence ID" value="BAM91475.1"/>
    <property type="molecule type" value="Genomic_DNA"/>
</dbReference>
<comment type="similarity">
    <text evidence="1">Belongs to the leucine-binding protein family.</text>
</comment>
<dbReference type="RefSeq" id="WP_015668563.1">
    <property type="nucleotide sequence ID" value="NC_020453.1"/>
</dbReference>
<evidence type="ECO:0000256" key="2">
    <source>
        <dbReference type="ARBA" id="ARBA00022729"/>
    </source>
</evidence>
<dbReference type="Gene3D" id="3.40.190.10">
    <property type="entry name" value="Periplasmic binding protein-like II"/>
    <property type="match status" value="2"/>
</dbReference>
<evidence type="ECO:0000256" key="1">
    <source>
        <dbReference type="ARBA" id="ARBA00010062"/>
    </source>
</evidence>
<dbReference type="AlphaFoldDB" id="M4ZYE5"/>
<dbReference type="InterPro" id="IPR028082">
    <property type="entry name" value="Peripla_BP_I"/>
</dbReference>
<dbReference type="GeneID" id="301819242"/>
<evidence type="ECO:0000256" key="4">
    <source>
        <dbReference type="SAM" id="SignalP"/>
    </source>
</evidence>
<feature type="signal peptide" evidence="4">
    <location>
        <begin position="1"/>
        <end position="45"/>
    </location>
</feature>
<dbReference type="SUPFAM" id="SSF53850">
    <property type="entry name" value="Periplasmic binding protein-like II"/>
    <property type="match status" value="1"/>
</dbReference>
<dbReference type="HOGENOM" id="CLU_372871_0_0_5"/>
<evidence type="ECO:0000313" key="7">
    <source>
        <dbReference type="Proteomes" id="UP000011841"/>
    </source>
</evidence>
<dbReference type="CDD" id="cd06343">
    <property type="entry name" value="PBP1_ABC_ligand_binding-like"/>
    <property type="match status" value="1"/>
</dbReference>
<accession>M4ZYE5</accession>
<dbReference type="STRING" id="1245469.S58_54980"/>
<feature type="chain" id="PRO_5004062483" evidence="4">
    <location>
        <begin position="46"/>
        <end position="784"/>
    </location>
</feature>
<evidence type="ECO:0000313" key="6">
    <source>
        <dbReference type="EMBL" id="BAM91475.1"/>
    </source>
</evidence>
<gene>
    <name evidence="6" type="ORF">S58_54980</name>
</gene>